<evidence type="ECO:0000256" key="1">
    <source>
        <dbReference type="SAM" id="SignalP"/>
    </source>
</evidence>
<evidence type="ECO:0000313" key="3">
    <source>
        <dbReference type="Proteomes" id="UP000323824"/>
    </source>
</evidence>
<evidence type="ECO:0008006" key="4">
    <source>
        <dbReference type="Google" id="ProtNLM"/>
    </source>
</evidence>
<dbReference type="RefSeq" id="WP_149567682.1">
    <property type="nucleotide sequence ID" value="NZ_CP035807.1"/>
</dbReference>
<dbReference type="Proteomes" id="UP000323824">
    <property type="component" value="Chromosome"/>
</dbReference>
<feature type="signal peptide" evidence="1">
    <location>
        <begin position="1"/>
        <end position="21"/>
    </location>
</feature>
<dbReference type="AlphaFoldDB" id="A0A5C1Q8Q3"/>
<protein>
    <recommendedName>
        <fullName evidence="4">DUF4292 domain-containing protein</fullName>
    </recommendedName>
</protein>
<dbReference type="EMBL" id="CP035807">
    <property type="protein sequence ID" value="QEN04435.1"/>
    <property type="molecule type" value="Genomic_DNA"/>
</dbReference>
<gene>
    <name evidence="2" type="ORF">EW093_06895</name>
</gene>
<evidence type="ECO:0000313" key="2">
    <source>
        <dbReference type="EMBL" id="QEN04435.1"/>
    </source>
</evidence>
<organism evidence="2 3">
    <name type="scientific">Thiospirochaeta perfilievii</name>
    <dbReference type="NCBI Taxonomy" id="252967"/>
    <lineage>
        <taxon>Bacteria</taxon>
        <taxon>Pseudomonadati</taxon>
        <taxon>Spirochaetota</taxon>
        <taxon>Spirochaetia</taxon>
        <taxon>Spirochaetales</taxon>
        <taxon>Spirochaetaceae</taxon>
        <taxon>Thiospirochaeta</taxon>
    </lineage>
</organism>
<dbReference type="KEGG" id="sper:EW093_06895"/>
<proteinExistence type="predicted"/>
<keyword evidence="1" id="KW-0732">Signal</keyword>
<keyword evidence="3" id="KW-1185">Reference proteome</keyword>
<feature type="chain" id="PRO_5022891243" description="DUF4292 domain-containing protein" evidence="1">
    <location>
        <begin position="22"/>
        <end position="321"/>
    </location>
</feature>
<name>A0A5C1Q8Q3_9SPIO</name>
<sequence length="321" mass="36436">MKKVMCCYVLLSVVIIMSCQQETSLSNLESSIGQQLDPVSIAVKSGSIEDIKSFSADVTVYSGNNREIGGITEEQRYRLSVKEIDGIIHSRIDYPTDMFSDGIARSCITNERDLFIFQSTSNKLEQRYELNLLEPEMGFEVFDSMNKMFIQARIPNFINFKTQLYDLTKDITVDEESNTLLVNIPSNNLKLTFDLIDELLIGSESEEILEDGTNLTTTTEYVYQEVDGEMLKIGEITESKYDLNKSIDASDYGLPIIESEENIEEMSLEEIDDLENEGGLAYEVIPVIGDPSDLDYIETEIQLYSEIDINSVDESLLRIEW</sequence>
<dbReference type="PROSITE" id="PS51257">
    <property type="entry name" value="PROKAR_LIPOPROTEIN"/>
    <property type="match status" value="1"/>
</dbReference>
<reference evidence="2 3" key="1">
    <citation type="submission" date="2019-02" db="EMBL/GenBank/DDBJ databases">
        <authorList>
            <person name="Fomenkov A."/>
            <person name="Dubinina G."/>
            <person name="Grabovich M."/>
            <person name="Vincze T."/>
            <person name="Roberts R.J."/>
        </authorList>
    </citation>
    <scope>NUCLEOTIDE SEQUENCE [LARGE SCALE GENOMIC DNA]</scope>
    <source>
        <strain evidence="2 3">P</strain>
    </source>
</reference>
<reference evidence="2 3" key="2">
    <citation type="submission" date="2019-09" db="EMBL/GenBank/DDBJ databases">
        <title>Complete Genome Sequence and Methylome Analysis of free living Spirochaetas.</title>
        <authorList>
            <person name="Leshcheva N."/>
            <person name="Mikheeva N."/>
        </authorList>
    </citation>
    <scope>NUCLEOTIDE SEQUENCE [LARGE SCALE GENOMIC DNA]</scope>
    <source>
        <strain evidence="2 3">P</strain>
    </source>
</reference>
<accession>A0A5C1Q8Q3</accession>